<reference evidence="2" key="1">
    <citation type="submission" date="2021-01" db="EMBL/GenBank/DDBJ databases">
        <authorList>
            <person name="Li R."/>
            <person name="Bekaert M."/>
        </authorList>
    </citation>
    <scope>NUCLEOTIDE SEQUENCE</scope>
    <source>
        <strain evidence="2">Farmed</strain>
    </source>
</reference>
<evidence type="ECO:0000256" key="1">
    <source>
        <dbReference type="SAM" id="MobiDB-lite"/>
    </source>
</evidence>
<dbReference type="EMBL" id="CAHIKZ030003209">
    <property type="protein sequence ID" value="CAE1297575.1"/>
    <property type="molecule type" value="Genomic_DNA"/>
</dbReference>
<sequence length="309" mass="33412">MSGSQAELVAFVRSWAVRPDVCVTQLRWQGGFGASARRGWLQPALGQQSSASPRRYYDCRPAFAEVNLLAEAGCADFAESGWGRPHVFDPPRVETVNKPGDGHPWRRFKGGGAPGSPPPWGGQAPARSHRSHSDRHGERIRAIAVRMGYYNLLLLACRDVAFRHAQPPCIRPNARTPDTPAMTAIAHHPRRTLNPQRRSACRRPHQCGGSAHSRRQYTSPRPSNRLTSAHNAHPIPVVRRARRASSCPRTPRQLTGGDAAMQRISTTSLAGSPRCGPKGYGHCRPSPPGALAGFSGGPASATPPAHGRS</sequence>
<feature type="region of interest" description="Disordered" evidence="1">
    <location>
        <begin position="268"/>
        <end position="309"/>
    </location>
</feature>
<feature type="region of interest" description="Disordered" evidence="1">
    <location>
        <begin position="96"/>
        <end position="135"/>
    </location>
</feature>
<accession>A0A812DBD4</accession>
<dbReference type="AlphaFoldDB" id="A0A812DBD4"/>
<gene>
    <name evidence="2" type="ORF">SPHA_52085</name>
</gene>
<organism evidence="2 3">
    <name type="scientific">Acanthosepion pharaonis</name>
    <name type="common">Pharaoh cuttlefish</name>
    <name type="synonym">Sepia pharaonis</name>
    <dbReference type="NCBI Taxonomy" id="158019"/>
    <lineage>
        <taxon>Eukaryota</taxon>
        <taxon>Metazoa</taxon>
        <taxon>Spiralia</taxon>
        <taxon>Lophotrochozoa</taxon>
        <taxon>Mollusca</taxon>
        <taxon>Cephalopoda</taxon>
        <taxon>Coleoidea</taxon>
        <taxon>Decapodiformes</taxon>
        <taxon>Sepiida</taxon>
        <taxon>Sepiina</taxon>
        <taxon>Sepiidae</taxon>
        <taxon>Acanthosepion</taxon>
    </lineage>
</organism>
<feature type="region of interest" description="Disordered" evidence="1">
    <location>
        <begin position="194"/>
        <end position="235"/>
    </location>
</feature>
<evidence type="ECO:0000313" key="2">
    <source>
        <dbReference type="EMBL" id="CAE1297575.1"/>
    </source>
</evidence>
<keyword evidence="3" id="KW-1185">Reference proteome</keyword>
<name>A0A812DBD4_ACAPH</name>
<comment type="caution">
    <text evidence="2">The sequence shown here is derived from an EMBL/GenBank/DDBJ whole genome shotgun (WGS) entry which is preliminary data.</text>
</comment>
<evidence type="ECO:0000313" key="3">
    <source>
        <dbReference type="Proteomes" id="UP000597762"/>
    </source>
</evidence>
<feature type="compositionally biased region" description="Polar residues" evidence="1">
    <location>
        <begin position="216"/>
        <end position="230"/>
    </location>
</feature>
<protein>
    <submittedName>
        <fullName evidence="2">Uncharacterized protein</fullName>
    </submittedName>
</protein>
<dbReference type="Proteomes" id="UP000597762">
    <property type="component" value="Unassembled WGS sequence"/>
</dbReference>
<proteinExistence type="predicted"/>